<reference evidence="2" key="1">
    <citation type="submission" date="2018-05" db="EMBL/GenBank/DDBJ databases">
        <title>Bacterial isolates from healthy term breastfed infants carrying antibiotic resistance genes.</title>
        <authorList>
            <person name="Casaburi G."/>
        </authorList>
    </citation>
    <scope>NUCLEOTIDE SEQUENCE [LARGE SCALE GENOMIC DNA]</scope>
    <source>
        <strain evidence="2">7084_4</strain>
    </source>
</reference>
<accession>A0A5P6A9Q7</accession>
<evidence type="ECO:0000313" key="2">
    <source>
        <dbReference type="EMBL" id="QFG76683.1"/>
    </source>
</evidence>
<name>A0A5P6A9Q7_RAOPL</name>
<dbReference type="AlphaFoldDB" id="A0A5P6A9Q7"/>
<dbReference type="InterPro" id="IPR000014">
    <property type="entry name" value="PAS"/>
</dbReference>
<dbReference type="EMBL" id="CP029752">
    <property type="protein sequence ID" value="QFG76683.1"/>
    <property type="molecule type" value="Genomic_DNA"/>
</dbReference>
<gene>
    <name evidence="2" type="ORF">DMB90_10835</name>
</gene>
<dbReference type="Pfam" id="PF13188">
    <property type="entry name" value="PAS_8"/>
    <property type="match status" value="1"/>
</dbReference>
<evidence type="ECO:0000259" key="1">
    <source>
        <dbReference type="Pfam" id="PF13188"/>
    </source>
</evidence>
<sequence length="90" mass="9916">MIQTAPVALCLIDRDDGRLVFANELALDWLGRVWDSRYPTRMRWIYFLAGAARCAGGNDCATGGLRGADAVRCLCPYTLYAAGCDSVRLR</sequence>
<proteinExistence type="predicted"/>
<organism evidence="2">
    <name type="scientific">Raoultella planticola</name>
    <name type="common">Klebsiella planticola</name>
    <dbReference type="NCBI Taxonomy" id="575"/>
    <lineage>
        <taxon>Bacteria</taxon>
        <taxon>Pseudomonadati</taxon>
        <taxon>Pseudomonadota</taxon>
        <taxon>Gammaproteobacteria</taxon>
        <taxon>Enterobacterales</taxon>
        <taxon>Enterobacteriaceae</taxon>
        <taxon>Klebsiella/Raoultella group</taxon>
        <taxon>Raoultella</taxon>
    </lineage>
</organism>
<protein>
    <recommendedName>
        <fullName evidence="1">PAS domain-containing protein</fullName>
    </recommendedName>
</protein>
<feature type="domain" description="PAS" evidence="1">
    <location>
        <begin position="1"/>
        <end position="34"/>
    </location>
</feature>